<dbReference type="Pfam" id="PF00069">
    <property type="entry name" value="Pkinase"/>
    <property type="match status" value="1"/>
</dbReference>
<dbReference type="PROSITE" id="PS50011">
    <property type="entry name" value="PROTEIN_KINASE_DOM"/>
    <property type="match status" value="1"/>
</dbReference>
<feature type="domain" description="Protein kinase" evidence="3">
    <location>
        <begin position="29"/>
        <end position="383"/>
    </location>
</feature>
<dbReference type="GO" id="GO:0005524">
    <property type="term" value="F:ATP binding"/>
    <property type="evidence" value="ECO:0007669"/>
    <property type="project" value="UniProtKB-UniRule"/>
</dbReference>
<dbReference type="EMBL" id="JBICBT010001380">
    <property type="protein sequence ID" value="KAL3070728.1"/>
    <property type="molecule type" value="Genomic_DNA"/>
</dbReference>
<evidence type="ECO:0000259" key="3">
    <source>
        <dbReference type="PROSITE" id="PS50011"/>
    </source>
</evidence>
<feature type="region of interest" description="Disordered" evidence="2">
    <location>
        <begin position="459"/>
        <end position="480"/>
    </location>
</feature>
<evidence type="ECO:0000313" key="5">
    <source>
        <dbReference type="Proteomes" id="UP001620626"/>
    </source>
</evidence>
<reference evidence="4 5" key="1">
    <citation type="submission" date="2024-10" db="EMBL/GenBank/DDBJ databases">
        <authorList>
            <person name="Kim D."/>
        </authorList>
    </citation>
    <scope>NUCLEOTIDE SEQUENCE [LARGE SCALE GENOMIC DNA]</scope>
    <source>
        <strain evidence="4">BH-2024</strain>
    </source>
</reference>
<dbReference type="PANTHER" id="PTHR44167">
    <property type="entry name" value="OVARIAN-SPECIFIC SERINE/THREONINE-PROTEIN KINASE LOK-RELATED"/>
    <property type="match status" value="1"/>
</dbReference>
<dbReference type="SMART" id="SM00220">
    <property type="entry name" value="S_TKc"/>
    <property type="match status" value="1"/>
</dbReference>
<keyword evidence="1" id="KW-0547">Nucleotide-binding</keyword>
<comment type="caution">
    <text evidence="4">The sequence shown here is derived from an EMBL/GenBank/DDBJ whole genome shotgun (WGS) entry which is preliminary data.</text>
</comment>
<organism evidence="4 5">
    <name type="scientific">Heterodera trifolii</name>
    <dbReference type="NCBI Taxonomy" id="157864"/>
    <lineage>
        <taxon>Eukaryota</taxon>
        <taxon>Metazoa</taxon>
        <taxon>Ecdysozoa</taxon>
        <taxon>Nematoda</taxon>
        <taxon>Chromadorea</taxon>
        <taxon>Rhabditida</taxon>
        <taxon>Tylenchina</taxon>
        <taxon>Tylenchomorpha</taxon>
        <taxon>Tylenchoidea</taxon>
        <taxon>Heteroderidae</taxon>
        <taxon>Heteroderinae</taxon>
        <taxon>Heterodera</taxon>
    </lineage>
</organism>
<feature type="binding site" evidence="1">
    <location>
        <position position="64"/>
    </location>
    <ligand>
        <name>ATP</name>
        <dbReference type="ChEBI" id="CHEBI:30616"/>
    </ligand>
</feature>
<dbReference type="AlphaFoldDB" id="A0ABD2IC40"/>
<accession>A0ABD2IC40</accession>
<dbReference type="Proteomes" id="UP001620626">
    <property type="component" value="Unassembled WGS sequence"/>
</dbReference>
<proteinExistence type="predicted"/>
<gene>
    <name evidence="4" type="ORF">niasHT_036398</name>
</gene>
<sequence length="480" mass="54871">MTEFNCGRNRTVQVPFTYKSDSGKDKQIFISKNPIGSGGFSLVFAGYVRDQIDELPTRKCVAIKLTKRKETAAKNDMAIKLQKRSKCLVKQIVGKRRRLSNSPCDYIVQIFDIGTIPIERAPVKMQDDASDQTADQAKAQQKTIMLGVTIMELGEETLHERIYGNPTDFNDKIGAQKLDKQIREIAKPLKELHKVAMHLDIKPWNFLYIKNESGDELLKLIDFDGAQLLPKGTTCARPDYLLGTSIYASPEYFERCSKMSTKSDIWSLGVTIYELLLIQPHFGLYKKPNQRSNKHNKFLSEFSNIYKGFAFDKKDKEFEYCTNDLDWLDGHIDQIDQMIRIWNEQNPRIALLLTALLSFRHTSRPSAEAVLGFMADDSQSCYLELERNAEDGTLMLFNGISAKTLGQLLQQRIDELDTETNFWMMGLDVLVNRFDEEREYFRQLLANFNTAIGAMNAEDQRKRQGGRKCGGQTAGEEDEI</sequence>
<evidence type="ECO:0000256" key="1">
    <source>
        <dbReference type="PROSITE-ProRule" id="PRU10141"/>
    </source>
</evidence>
<dbReference type="InterPro" id="IPR017441">
    <property type="entry name" value="Protein_kinase_ATP_BS"/>
</dbReference>
<protein>
    <recommendedName>
        <fullName evidence="3">Protein kinase domain-containing protein</fullName>
    </recommendedName>
</protein>
<name>A0ABD2IC40_9BILA</name>
<evidence type="ECO:0000256" key="2">
    <source>
        <dbReference type="SAM" id="MobiDB-lite"/>
    </source>
</evidence>
<evidence type="ECO:0000313" key="4">
    <source>
        <dbReference type="EMBL" id="KAL3070728.1"/>
    </source>
</evidence>
<keyword evidence="5" id="KW-1185">Reference proteome</keyword>
<dbReference type="Gene3D" id="1.10.510.10">
    <property type="entry name" value="Transferase(Phosphotransferase) domain 1"/>
    <property type="match status" value="1"/>
</dbReference>
<dbReference type="PROSITE" id="PS00107">
    <property type="entry name" value="PROTEIN_KINASE_ATP"/>
    <property type="match status" value="1"/>
</dbReference>
<keyword evidence="1" id="KW-0067">ATP-binding</keyword>
<dbReference type="InterPro" id="IPR000719">
    <property type="entry name" value="Prot_kinase_dom"/>
</dbReference>
<dbReference type="InterPro" id="IPR011009">
    <property type="entry name" value="Kinase-like_dom_sf"/>
</dbReference>
<dbReference type="SUPFAM" id="SSF56112">
    <property type="entry name" value="Protein kinase-like (PK-like)"/>
    <property type="match status" value="1"/>
</dbReference>
<dbReference type="PANTHER" id="PTHR44167:SF24">
    <property type="entry name" value="SERINE_THREONINE-PROTEIN KINASE CHK2"/>
    <property type="match status" value="1"/>
</dbReference>